<dbReference type="GO" id="GO:0016887">
    <property type="term" value="F:ATP hydrolysis activity"/>
    <property type="evidence" value="ECO:0007669"/>
    <property type="project" value="InterPro"/>
</dbReference>
<evidence type="ECO:0000313" key="7">
    <source>
        <dbReference type="Proteomes" id="UP000095350"/>
    </source>
</evidence>
<evidence type="ECO:0000313" key="6">
    <source>
        <dbReference type="EMBL" id="CUN15594.1"/>
    </source>
</evidence>
<dbReference type="RefSeq" id="WP_055194603.1">
    <property type="nucleotide sequence ID" value="NZ_CABIYH010000015.1"/>
</dbReference>
<evidence type="ECO:0000256" key="3">
    <source>
        <dbReference type="ARBA" id="ARBA00022840"/>
    </source>
</evidence>
<dbReference type="STRING" id="166486.ERS852572_02177"/>
<dbReference type="GO" id="GO:0015418">
    <property type="term" value="F:ABC-type quaternary ammonium compound transporting activity"/>
    <property type="evidence" value="ECO:0007669"/>
    <property type="project" value="UniProtKB-EC"/>
</dbReference>
<dbReference type="InterPro" id="IPR027417">
    <property type="entry name" value="P-loop_NTPase"/>
</dbReference>
<dbReference type="InterPro" id="IPR050166">
    <property type="entry name" value="ABC_transporter_ATP-bind"/>
</dbReference>
<sequence length="277" mass="31305">MGFFKKKKNTLPPAEDHIEANLANSTVYVRDLQKIYPSAKGDVQAMKDVNINVMENEFVSIVGPSGCGKSTLLRMIGGLDTATSGKIVIQDRDIIDPGADRGMVFQSYTLFPWMTVGDNIKFGLKLRKMPADQQEEILNKYLKIIKLEKFRDSYPRELSGGMKQRVAIARALANSPEVLLMDEPFSALDPQTKADMQLLMRQIWQEEKPTVIFVTHDIEEAVFLSSKIYVLTQRPGTVKAEVPVLLPYDRDLSLKDTDEFIGLRRKVNQLIEHESLS</sequence>
<name>A0A173UL91_9FIRM</name>
<dbReference type="AlphaFoldDB" id="A0A173UL91"/>
<dbReference type="FunFam" id="3.40.50.300:FF:000425">
    <property type="entry name" value="Probable ABC transporter, ATP-binding subunit"/>
    <property type="match status" value="1"/>
</dbReference>
<evidence type="ECO:0000256" key="2">
    <source>
        <dbReference type="ARBA" id="ARBA00022741"/>
    </source>
</evidence>
<evidence type="ECO:0000259" key="5">
    <source>
        <dbReference type="PROSITE" id="PS50893"/>
    </source>
</evidence>
<evidence type="ECO:0000256" key="4">
    <source>
        <dbReference type="ARBA" id="ARBA00066388"/>
    </source>
</evidence>
<keyword evidence="2" id="KW-0547">Nucleotide-binding</keyword>
<dbReference type="GO" id="GO:0005524">
    <property type="term" value="F:ATP binding"/>
    <property type="evidence" value="ECO:0007669"/>
    <property type="project" value="UniProtKB-KW"/>
</dbReference>
<dbReference type="InterPro" id="IPR017871">
    <property type="entry name" value="ABC_transporter-like_CS"/>
</dbReference>
<dbReference type="PaxDb" id="166486-ERS852572_02177"/>
<reference evidence="6 7" key="1">
    <citation type="submission" date="2015-09" db="EMBL/GenBank/DDBJ databases">
        <authorList>
            <consortium name="Pathogen Informatics"/>
        </authorList>
    </citation>
    <scope>NUCLEOTIDE SEQUENCE [LARGE SCALE GENOMIC DNA]</scope>
    <source>
        <strain evidence="6 7">2789STDY5834960</strain>
    </source>
</reference>
<keyword evidence="6" id="KW-0378">Hydrolase</keyword>
<dbReference type="InterPro" id="IPR003593">
    <property type="entry name" value="AAA+_ATPase"/>
</dbReference>
<dbReference type="OrthoDB" id="9801958at2"/>
<dbReference type="Gene3D" id="3.40.50.300">
    <property type="entry name" value="P-loop containing nucleotide triphosphate hydrolases"/>
    <property type="match status" value="1"/>
</dbReference>
<keyword evidence="3 6" id="KW-0067">ATP-binding</keyword>
<keyword evidence="1" id="KW-0813">Transport</keyword>
<dbReference type="SUPFAM" id="SSF52540">
    <property type="entry name" value="P-loop containing nucleoside triphosphate hydrolases"/>
    <property type="match status" value="1"/>
</dbReference>
<dbReference type="PROSITE" id="PS00211">
    <property type="entry name" value="ABC_TRANSPORTER_1"/>
    <property type="match status" value="1"/>
</dbReference>
<dbReference type="PANTHER" id="PTHR42788:SF13">
    <property type="entry name" value="ALIPHATIC SULFONATES IMPORT ATP-BINDING PROTEIN SSUB"/>
    <property type="match status" value="1"/>
</dbReference>
<dbReference type="PROSITE" id="PS50893">
    <property type="entry name" value="ABC_TRANSPORTER_2"/>
    <property type="match status" value="1"/>
</dbReference>
<gene>
    <name evidence="6" type="primary">ssuB_1</name>
    <name evidence="6" type="ORF">ERS852572_02177</name>
</gene>
<protein>
    <recommendedName>
        <fullName evidence="4">ABC-type quaternary amine transporter</fullName>
        <ecNumber evidence="4">7.6.2.9</ecNumber>
    </recommendedName>
</protein>
<evidence type="ECO:0000256" key="1">
    <source>
        <dbReference type="ARBA" id="ARBA00022448"/>
    </source>
</evidence>
<dbReference type="PANTHER" id="PTHR42788">
    <property type="entry name" value="TAURINE IMPORT ATP-BINDING PROTEIN-RELATED"/>
    <property type="match status" value="1"/>
</dbReference>
<feature type="domain" description="ABC transporter" evidence="5">
    <location>
        <begin position="27"/>
        <end position="260"/>
    </location>
</feature>
<dbReference type="SMART" id="SM00382">
    <property type="entry name" value="AAA"/>
    <property type="match status" value="1"/>
</dbReference>
<dbReference type="CDD" id="cd03293">
    <property type="entry name" value="ABC_NrtD_SsuB_transporters"/>
    <property type="match status" value="1"/>
</dbReference>
<dbReference type="Pfam" id="PF00005">
    <property type="entry name" value="ABC_tran"/>
    <property type="match status" value="1"/>
</dbReference>
<accession>A0A173UL91</accession>
<dbReference type="EC" id="7.6.2.9" evidence="4"/>
<dbReference type="InterPro" id="IPR003439">
    <property type="entry name" value="ABC_transporter-like_ATP-bd"/>
</dbReference>
<dbReference type="EMBL" id="CYXZ01000015">
    <property type="protein sequence ID" value="CUN15594.1"/>
    <property type="molecule type" value="Genomic_DNA"/>
</dbReference>
<organism evidence="6 7">
    <name type="scientific">Roseburia intestinalis</name>
    <dbReference type="NCBI Taxonomy" id="166486"/>
    <lineage>
        <taxon>Bacteria</taxon>
        <taxon>Bacillati</taxon>
        <taxon>Bacillota</taxon>
        <taxon>Clostridia</taxon>
        <taxon>Lachnospirales</taxon>
        <taxon>Lachnospiraceae</taxon>
        <taxon>Roseburia</taxon>
    </lineage>
</organism>
<proteinExistence type="predicted"/>
<dbReference type="Proteomes" id="UP000095350">
    <property type="component" value="Unassembled WGS sequence"/>
</dbReference>